<name>A0AAE6KQI7_MYXXA</name>
<gene>
    <name evidence="1" type="ORF">BHS09_03510</name>
</gene>
<evidence type="ECO:0000313" key="2">
    <source>
        <dbReference type="Proteomes" id="UP000320179"/>
    </source>
</evidence>
<dbReference type="RefSeq" id="WP_161605122.1">
    <property type="nucleotide sequence ID" value="NZ_CP017173.1"/>
</dbReference>
<protein>
    <recommendedName>
        <fullName evidence="3">Right handed beta helix domain-containing protein</fullName>
    </recommendedName>
</protein>
<dbReference type="Proteomes" id="UP000320179">
    <property type="component" value="Chromosome"/>
</dbReference>
<dbReference type="AlphaFoldDB" id="A0AAE6KQI7"/>
<evidence type="ECO:0008006" key="3">
    <source>
        <dbReference type="Google" id="ProtNLM"/>
    </source>
</evidence>
<dbReference type="EMBL" id="CP017174">
    <property type="protein sequence ID" value="QDE66141.1"/>
    <property type="molecule type" value="Genomic_DNA"/>
</dbReference>
<dbReference type="InterPro" id="IPR012334">
    <property type="entry name" value="Pectin_lyas_fold"/>
</dbReference>
<dbReference type="InterPro" id="IPR006626">
    <property type="entry name" value="PbH1"/>
</dbReference>
<dbReference type="InterPro" id="IPR011050">
    <property type="entry name" value="Pectin_lyase_fold/virulence"/>
</dbReference>
<proteinExistence type="predicted"/>
<dbReference type="SUPFAM" id="SSF51126">
    <property type="entry name" value="Pectin lyase-like"/>
    <property type="match status" value="1"/>
</dbReference>
<sequence length="168" mass="18242">MQTRNPLSALVTSTLIQVNGNGDGTTLRGFYARNAGSTGIQVRLSGEASAFTNLCEDVRIQGNKVENSRQDGITVHQCNHILVEGNRVAGFSKGSDAGNEHEHGIDFVAVGACWHWVKLRSLDTLALQSGSVTFRVENREKGVAIDRSFLTSDPSTLPWPDALSDFRK</sequence>
<evidence type="ECO:0000313" key="1">
    <source>
        <dbReference type="EMBL" id="QDE66141.1"/>
    </source>
</evidence>
<dbReference type="Gene3D" id="2.160.20.10">
    <property type="entry name" value="Single-stranded right-handed beta-helix, Pectin lyase-like"/>
    <property type="match status" value="1"/>
</dbReference>
<organism evidence="1 2">
    <name type="scientific">Myxococcus xanthus</name>
    <dbReference type="NCBI Taxonomy" id="34"/>
    <lineage>
        <taxon>Bacteria</taxon>
        <taxon>Pseudomonadati</taxon>
        <taxon>Myxococcota</taxon>
        <taxon>Myxococcia</taxon>
        <taxon>Myxococcales</taxon>
        <taxon>Cystobacterineae</taxon>
        <taxon>Myxococcaceae</taxon>
        <taxon>Myxococcus</taxon>
    </lineage>
</organism>
<reference evidence="1 2" key="1">
    <citation type="journal article" date="2019" name="Science">
        <title>Social genes are selection hotspots in kin groups of a soil microbe.</title>
        <authorList>
            <person name="Wielgoss S."/>
            <person name="Wolfensberger R."/>
            <person name="Sun L."/>
            <person name="Fiegna F."/>
            <person name="Velicer G.J."/>
        </authorList>
    </citation>
    <scope>NUCLEOTIDE SEQUENCE [LARGE SCALE GENOMIC DNA]</scope>
    <source>
        <strain evidence="1 2">MC3.5.9c15</strain>
    </source>
</reference>
<dbReference type="SMART" id="SM00710">
    <property type="entry name" value="PbH1"/>
    <property type="match status" value="3"/>
</dbReference>
<accession>A0AAE6KQI7</accession>